<feature type="domain" description="TOG" evidence="10">
    <location>
        <begin position="844"/>
        <end position="1093"/>
    </location>
</feature>
<dbReference type="GO" id="GO:0051301">
    <property type="term" value="P:cell division"/>
    <property type="evidence" value="ECO:0007669"/>
    <property type="project" value="UniProtKB-KW"/>
</dbReference>
<feature type="region of interest" description="Disordered" evidence="9">
    <location>
        <begin position="536"/>
        <end position="577"/>
    </location>
</feature>
<evidence type="ECO:0000256" key="5">
    <source>
        <dbReference type="ARBA" id="ARBA00022776"/>
    </source>
</evidence>
<dbReference type="GO" id="GO:0005813">
    <property type="term" value="C:centrosome"/>
    <property type="evidence" value="ECO:0007669"/>
    <property type="project" value="UniProtKB-SubCell"/>
</dbReference>
<evidence type="ECO:0000313" key="11">
    <source>
        <dbReference type="EMBL" id="VUZ38986.1"/>
    </source>
</evidence>
<name>A0A564XVS6_HYMDI</name>
<feature type="compositionally biased region" description="Low complexity" evidence="9">
    <location>
        <begin position="1138"/>
        <end position="1148"/>
    </location>
</feature>
<dbReference type="FunFam" id="1.25.10.10:FF:000050">
    <property type="entry name" value="Cytoskeleton-associated protein 5 isoform X1"/>
    <property type="match status" value="1"/>
</dbReference>
<dbReference type="InterPro" id="IPR011989">
    <property type="entry name" value="ARM-like"/>
</dbReference>
<keyword evidence="4" id="KW-0677">Repeat</keyword>
<dbReference type="GO" id="GO:0046785">
    <property type="term" value="P:microtubule polymerization"/>
    <property type="evidence" value="ECO:0007669"/>
    <property type="project" value="InterPro"/>
</dbReference>
<organism evidence="11 12">
    <name type="scientific">Hymenolepis diminuta</name>
    <name type="common">Rat tapeworm</name>
    <dbReference type="NCBI Taxonomy" id="6216"/>
    <lineage>
        <taxon>Eukaryota</taxon>
        <taxon>Metazoa</taxon>
        <taxon>Spiralia</taxon>
        <taxon>Lophotrochozoa</taxon>
        <taxon>Platyhelminthes</taxon>
        <taxon>Cestoda</taxon>
        <taxon>Eucestoda</taxon>
        <taxon>Cyclophyllidea</taxon>
        <taxon>Hymenolepididae</taxon>
        <taxon>Hymenolepis</taxon>
    </lineage>
</organism>
<evidence type="ECO:0000256" key="8">
    <source>
        <dbReference type="ARBA" id="ARBA00025722"/>
    </source>
</evidence>
<feature type="compositionally biased region" description="Low complexity" evidence="9">
    <location>
        <begin position="1447"/>
        <end position="1461"/>
    </location>
</feature>
<feature type="region of interest" description="Disordered" evidence="9">
    <location>
        <begin position="1979"/>
        <end position="1998"/>
    </location>
</feature>
<dbReference type="SMART" id="SM01349">
    <property type="entry name" value="TOG"/>
    <property type="match status" value="5"/>
</dbReference>
<keyword evidence="6" id="KW-0206">Cytoskeleton</keyword>
<keyword evidence="12" id="KW-1185">Reference proteome</keyword>
<dbReference type="PANTHER" id="PTHR12609">
    <property type="entry name" value="MICROTUBULE ASSOCIATED PROTEIN XMAP215"/>
    <property type="match status" value="1"/>
</dbReference>
<comment type="subcellular location">
    <subcellularLocation>
        <location evidence="1">Cytoplasm</location>
        <location evidence="1">Cytoskeleton</location>
        <location evidence="1">Microtubule organizing center</location>
        <location evidence="1">Centrosome</location>
    </subcellularLocation>
</comment>
<evidence type="ECO:0000256" key="3">
    <source>
        <dbReference type="ARBA" id="ARBA00022618"/>
    </source>
</evidence>
<gene>
    <name evidence="11" type="ORF">WMSIL1_LOCUS430</name>
</gene>
<evidence type="ECO:0000313" key="12">
    <source>
        <dbReference type="Proteomes" id="UP000321570"/>
    </source>
</evidence>
<sequence length="2060" mass="226397">MAEDSEWLKLPTIEKIENKLWKARIAGYDEAIKLFQTQASDKSPIFNDYLILLKKMVTDSNAIAQERALDAVLAFLENASVAPRAAPDVCEGILTKCLNAARAKTKEKGMEILLYYIELEKVDVVLEELIKGLSLKQPKTVVSCLQTLRMALAGFGSKVIPIKSILKDTLRLLEDRDQTVRNESKELIVEMYRWAGTPVKTQLSSLKPVQLTELEVEFDKCSGQKPVPTRYLKSQKPKGLPQQNNNASAPADQVLVEDTSGGNNEPELDPYDLADPVNILSKLPNDFYEQIEAKKWQERKEALSLVENLTDVMKLAPGDYGDLMKALIKVISKDTNVILVGQSAKIVAQIASGLRKGFHLYAGETIRTCIDKFKEKKPAILIALRSAADAALKATTLDAVQEDIIAATANKVPSVRAEICMFLNRAFSNMTVATLNKKLLKTFVGPLIKCSTDTTVEVREASFAALGTAMYVVTEKNIMPFLTDIDSIRMGRIKEFYEKAVEEKNKGGSGAASGSGAVASSAPAVVTVAEAPKPPQKAFIKGGAKPGGVKKESQASKPPAKTKSGASSAGTELPKESLMGDDAVDAKLTEFFGEGLLTDLSSSVWKERLAALETAQSKIRSADPSQLSCQLVCRLMMRKPGLKDNNFQVLRMRVETITEILHARKPVGEVHVELLLPELMDKIGDVKVVEAVKQALTALAEATAFDIVGNQILGAAIQQKSPKNQIEALNWLSNAIKEFGFTLNPKQTVATLKTGLSATNAQVRQACIQLSGVLYLYMGNTLRTLMVDEKPAIVTLMEEEWNKLGDSKPPAPTRGIRMQKVVSTEDEVDEQVGEAEVAPPDPEELIQRTNISEKLGGEVQTLLTSKNWKERKEGLEKIDEMLKANPFITGGSDMQEPLSVIAKLCTDVNKILGKTTLGLMEVFAKALSKTDTKKLVKYVEPHILPCFGDSKPQFREAAVSALTAWKDKCGFISMTENDMLTEALKTENPNLRAELIGWLTTALANQKLNTKTAINAGLSTDFGPTLVAMVYSFCEDRNPELRQRAQKILPVLIRSLGLDTMQKALKRLKVTNQDVIGPLLEKAKEQVAAEEPAVLSHAQTAAPKTVRGGGGGVKKTPQEEETPEPPATTPDFDEDASTATAKPAGGKKVVAKRPTMTSKRAAALEQAEEAASVVPLQINKLREVRMQDEKKRKLLKWDFDTPTKDHVQQLNTLFQAANASPDLHGCLFHTDFKQHIKAVDILTRLLEGGWPSVDGDMATRANLDLILRWMVLRFFETSPAFLARGLEYLLKVFSRMSDAEQQLTDYEASAFLPYLVMKVGDSKENIRRDIRAIFRVMTSIYSPEKLYTYLIAGLKSKVNKARQECLEEIGSMIDHFGLNVCQPSPAASLKILAAQISDRDSGVRTAALNALVCVYSIVGEPLWKMLGQMPEKDRSMLEERIKRSGRPNATTPGATNATPATSKRSASERPTNRKETQAAVAPKQIPQTPYGGEGVRGGPQSVHAIAYARAQHMLSGLGDLDPEQPSAMPSLLQLDRDINELFKPIKIPELKARDKQTVVNCLLRTSPDAASAITMVVTQISSNDLSSCCYAFSQLDTLLQSDKWQLLVGHINQIVTLITIQLRQTNSRFFDDPTISESELSTVLRCLFATTESIFKRPLLAREASRESLKEFLFASLNLMVHDRTAELPEGSGIIRAINAITLLVIMESNSTRVLGAFIRLLHESVSSGHFTNRFSNVVLRSLWKITKALPETANNYSLDQVLLDCHNFLKAFPSPSWKARKSDLPLRTIKTMLHSFCSARGPAVLKFVDMIPNKDESELETYMKRTLKALASENGGKLPPALQANQKQPNTPPKTGVLSAENQAKLTSLITKITSSRDESYIEELFNLTSGYPDLDLQPYLADFTPFFQTYIRQALFNVGLKRTRAKSKQSINGATAIGVKNDQLSLNTRDLGQQSMNPKFFMDRLASIRKELGLESIRANDGENSQDMDPDGRISSGLYGNTVMDFTTKEGGQEKGNASTPEATASDSQQGGGGGISHTDLNDIRKRLEAIKSAQMRG</sequence>
<reference evidence="11 12" key="1">
    <citation type="submission" date="2019-07" db="EMBL/GenBank/DDBJ databases">
        <authorList>
            <person name="Jastrzebski P J."/>
            <person name="Paukszto L."/>
            <person name="Jastrzebski P J."/>
        </authorList>
    </citation>
    <scope>NUCLEOTIDE SEQUENCE [LARGE SCALE GENOMIC DNA]</scope>
    <source>
        <strain evidence="11 12">WMS-il1</strain>
    </source>
</reference>
<feature type="compositionally biased region" description="Polar residues" evidence="9">
    <location>
        <begin position="2018"/>
        <end position="2030"/>
    </location>
</feature>
<dbReference type="EMBL" id="CABIJS010000011">
    <property type="protein sequence ID" value="VUZ38986.1"/>
    <property type="molecule type" value="Genomic_DNA"/>
</dbReference>
<evidence type="ECO:0000256" key="4">
    <source>
        <dbReference type="ARBA" id="ARBA00022737"/>
    </source>
</evidence>
<dbReference type="Proteomes" id="UP000321570">
    <property type="component" value="Unassembled WGS sequence"/>
</dbReference>
<evidence type="ECO:0000256" key="2">
    <source>
        <dbReference type="ARBA" id="ARBA00022490"/>
    </source>
</evidence>
<dbReference type="FunFam" id="1.25.10.10:FF:000063">
    <property type="entry name" value="Putative cytoskeleton-associated protein 5"/>
    <property type="match status" value="1"/>
</dbReference>
<dbReference type="GO" id="GO:0061863">
    <property type="term" value="F:microtubule plus end polymerase"/>
    <property type="evidence" value="ECO:0007669"/>
    <property type="project" value="InterPro"/>
</dbReference>
<dbReference type="Pfam" id="PF21040">
    <property type="entry name" value="CEP104-like_TOG"/>
    <property type="match status" value="2"/>
</dbReference>
<feature type="region of interest" description="Disordered" evidence="9">
    <location>
        <begin position="1443"/>
        <end position="1497"/>
    </location>
</feature>
<accession>A0A564XVS6</accession>
<dbReference type="GO" id="GO:0030951">
    <property type="term" value="P:establishment or maintenance of microtubule cytoskeleton polarity"/>
    <property type="evidence" value="ECO:0007669"/>
    <property type="project" value="InterPro"/>
</dbReference>
<feature type="domain" description="TOG" evidence="10">
    <location>
        <begin position="272"/>
        <end position="506"/>
    </location>
</feature>
<feature type="compositionally biased region" description="Basic and acidic residues" evidence="9">
    <location>
        <begin position="2042"/>
        <end position="2052"/>
    </location>
</feature>
<feature type="region of interest" description="Disordered" evidence="9">
    <location>
        <begin position="2009"/>
        <end position="2060"/>
    </location>
</feature>
<feature type="region of interest" description="Disordered" evidence="9">
    <location>
        <begin position="1836"/>
        <end position="1858"/>
    </location>
</feature>
<dbReference type="InterPro" id="IPR016024">
    <property type="entry name" value="ARM-type_fold"/>
</dbReference>
<proteinExistence type="inferred from homology"/>
<dbReference type="Gene3D" id="1.25.10.10">
    <property type="entry name" value="Leucine-rich Repeat Variant"/>
    <property type="match status" value="5"/>
</dbReference>
<feature type="domain" description="TOG" evidence="10">
    <location>
        <begin position="1205"/>
        <end position="1450"/>
    </location>
</feature>
<dbReference type="Pfam" id="PF21041">
    <property type="entry name" value="XMAP215_CLASP_TOG"/>
    <property type="match status" value="2"/>
</dbReference>
<dbReference type="InterPro" id="IPR045110">
    <property type="entry name" value="XMAP215"/>
</dbReference>
<evidence type="ECO:0000256" key="9">
    <source>
        <dbReference type="SAM" id="MobiDB-lite"/>
    </source>
</evidence>
<feature type="compositionally biased region" description="Basic and acidic residues" evidence="9">
    <location>
        <begin position="1465"/>
        <end position="1476"/>
    </location>
</feature>
<evidence type="ECO:0000256" key="7">
    <source>
        <dbReference type="ARBA" id="ARBA00023306"/>
    </source>
</evidence>
<keyword evidence="3" id="KW-0132">Cell division</keyword>
<dbReference type="GO" id="GO:0007051">
    <property type="term" value="P:spindle organization"/>
    <property type="evidence" value="ECO:0007669"/>
    <property type="project" value="InterPro"/>
</dbReference>
<feature type="region of interest" description="Disordered" evidence="9">
    <location>
        <begin position="223"/>
        <end position="250"/>
    </location>
</feature>
<feature type="domain" description="TOG" evidence="10">
    <location>
        <begin position="577"/>
        <end position="810"/>
    </location>
</feature>
<keyword evidence="7" id="KW-0131">Cell cycle</keyword>
<dbReference type="FunFam" id="1.25.10.10:FF:000019">
    <property type="entry name" value="Cytoskeleton-associated protein 5"/>
    <property type="match status" value="1"/>
</dbReference>
<evidence type="ECO:0000259" key="10">
    <source>
        <dbReference type="SMART" id="SM01349"/>
    </source>
</evidence>
<dbReference type="InterPro" id="IPR034085">
    <property type="entry name" value="TOG"/>
</dbReference>
<comment type="similarity">
    <text evidence="8">Belongs to the TOG/XMAP215 family.</text>
</comment>
<feature type="domain" description="TOG" evidence="10">
    <location>
        <begin position="1"/>
        <end position="227"/>
    </location>
</feature>
<dbReference type="SUPFAM" id="SSF48371">
    <property type="entry name" value="ARM repeat"/>
    <property type="match status" value="2"/>
</dbReference>
<protein>
    <recommendedName>
        <fullName evidence="10">TOG domain-containing protein</fullName>
    </recommendedName>
</protein>
<keyword evidence="5" id="KW-0498">Mitosis</keyword>
<feature type="region of interest" description="Disordered" evidence="9">
    <location>
        <begin position="1091"/>
        <end position="1154"/>
    </location>
</feature>
<dbReference type="InterPro" id="IPR048491">
    <property type="entry name" value="XMAP215_CLASP_TOG"/>
</dbReference>
<evidence type="ECO:0000256" key="1">
    <source>
        <dbReference type="ARBA" id="ARBA00004300"/>
    </source>
</evidence>
<dbReference type="GO" id="GO:0051010">
    <property type="term" value="F:microtubule plus-end binding"/>
    <property type="evidence" value="ECO:0007669"/>
    <property type="project" value="InterPro"/>
</dbReference>
<evidence type="ECO:0000256" key="6">
    <source>
        <dbReference type="ARBA" id="ARBA00023212"/>
    </source>
</evidence>
<keyword evidence="2" id="KW-0963">Cytoplasm</keyword>